<accession>A0AAV3RR96</accession>
<organism evidence="1 2">
    <name type="scientific">Lithospermum erythrorhizon</name>
    <name type="common">Purple gromwell</name>
    <name type="synonym">Lithospermum officinale var. erythrorhizon</name>
    <dbReference type="NCBI Taxonomy" id="34254"/>
    <lineage>
        <taxon>Eukaryota</taxon>
        <taxon>Viridiplantae</taxon>
        <taxon>Streptophyta</taxon>
        <taxon>Embryophyta</taxon>
        <taxon>Tracheophyta</taxon>
        <taxon>Spermatophyta</taxon>
        <taxon>Magnoliopsida</taxon>
        <taxon>eudicotyledons</taxon>
        <taxon>Gunneridae</taxon>
        <taxon>Pentapetalae</taxon>
        <taxon>asterids</taxon>
        <taxon>lamiids</taxon>
        <taxon>Boraginales</taxon>
        <taxon>Boraginaceae</taxon>
        <taxon>Boraginoideae</taxon>
        <taxon>Lithospermeae</taxon>
        <taxon>Lithospermum</taxon>
    </lineage>
</organism>
<protein>
    <submittedName>
        <fullName evidence="1">Uncharacterized protein</fullName>
    </submittedName>
</protein>
<comment type="caution">
    <text evidence="1">The sequence shown here is derived from an EMBL/GenBank/DDBJ whole genome shotgun (WGS) entry which is preliminary data.</text>
</comment>
<keyword evidence="2" id="KW-1185">Reference proteome</keyword>
<dbReference type="Proteomes" id="UP001454036">
    <property type="component" value="Unassembled WGS sequence"/>
</dbReference>
<name>A0AAV3RR96_LITER</name>
<gene>
    <name evidence="1" type="ORF">LIER_30816</name>
</gene>
<evidence type="ECO:0000313" key="2">
    <source>
        <dbReference type="Proteomes" id="UP001454036"/>
    </source>
</evidence>
<dbReference type="EMBL" id="BAABME010011206">
    <property type="protein sequence ID" value="GAA0183400.1"/>
    <property type="molecule type" value="Genomic_DNA"/>
</dbReference>
<sequence>MLVENTLIMDGGGIIIQYICSKAKKRLFERADEIDSNKQATEFCIATNEAHCEKNNNEILLLSRVETQSSCSVASKIMSDDMRLIVASFTTFVDSLSISRIDNANMIIQKVSASERMNQSVNITSVDARTLILPKVPPCKYCGAFKFYGETEFMCCSKGTIVLAESVLPEYLVLLITGTDPKSKEFQNMIRTYNNHFAFTSICISWDSRYEHKDHGVYTVHLNDLIPQNASKKLSRI</sequence>
<evidence type="ECO:0000313" key="1">
    <source>
        <dbReference type="EMBL" id="GAA0183400.1"/>
    </source>
</evidence>
<reference evidence="1 2" key="1">
    <citation type="submission" date="2024-01" db="EMBL/GenBank/DDBJ databases">
        <title>The complete chloroplast genome sequence of Lithospermum erythrorhizon: insights into the phylogenetic relationship among Boraginaceae species and the maternal lineages of purple gromwells.</title>
        <authorList>
            <person name="Okada T."/>
            <person name="Watanabe K."/>
        </authorList>
    </citation>
    <scope>NUCLEOTIDE SEQUENCE [LARGE SCALE GENOMIC DNA]</scope>
</reference>
<proteinExistence type="predicted"/>
<dbReference type="AlphaFoldDB" id="A0AAV3RR96"/>